<organism evidence="2">
    <name type="scientific">freshwater metagenome</name>
    <dbReference type="NCBI Taxonomy" id="449393"/>
    <lineage>
        <taxon>unclassified sequences</taxon>
        <taxon>metagenomes</taxon>
        <taxon>ecological metagenomes</taxon>
    </lineage>
</organism>
<reference evidence="2" key="1">
    <citation type="submission" date="2020-05" db="EMBL/GenBank/DDBJ databases">
        <authorList>
            <person name="Chiriac C."/>
            <person name="Salcher M."/>
            <person name="Ghai R."/>
            <person name="Kavagutti S V."/>
        </authorList>
    </citation>
    <scope>NUCLEOTIDE SEQUENCE</scope>
</reference>
<protein>
    <submittedName>
        <fullName evidence="2">Unannotated protein</fullName>
    </submittedName>
</protein>
<accession>A0A6J6BZX8</accession>
<dbReference type="AlphaFoldDB" id="A0A6J6BZX8"/>
<evidence type="ECO:0000313" key="2">
    <source>
        <dbReference type="EMBL" id="CAB4543628.1"/>
    </source>
</evidence>
<evidence type="ECO:0000256" key="1">
    <source>
        <dbReference type="SAM" id="MobiDB-lite"/>
    </source>
</evidence>
<name>A0A6J6BZX8_9ZZZZ</name>
<dbReference type="EMBL" id="CAEZSS010000046">
    <property type="protein sequence ID" value="CAB4543628.1"/>
    <property type="molecule type" value="Genomic_DNA"/>
</dbReference>
<gene>
    <name evidence="2" type="ORF">UFOPK1505_00350</name>
</gene>
<feature type="compositionally biased region" description="Low complexity" evidence="1">
    <location>
        <begin position="18"/>
        <end position="28"/>
    </location>
</feature>
<feature type="region of interest" description="Disordered" evidence="1">
    <location>
        <begin position="1"/>
        <end position="38"/>
    </location>
</feature>
<proteinExistence type="predicted"/>
<sequence length="94" mass="9818">MIRINATTPRVDRSNLESISPNASNKSPSNPPGPVTYDSSEFALANGAISARSSSTKVGNTGLSLGSNFEIEFPSNGIFPKIAFPSSEGKAVIF</sequence>